<gene>
    <name evidence="1" type="ORF">G2W53_017821</name>
</gene>
<proteinExistence type="predicted"/>
<evidence type="ECO:0000313" key="1">
    <source>
        <dbReference type="EMBL" id="KAF7826657.1"/>
    </source>
</evidence>
<evidence type="ECO:0000313" key="2">
    <source>
        <dbReference type="Proteomes" id="UP000634136"/>
    </source>
</evidence>
<sequence>MIRCLSSEGDGSSEADPSVCQLPRKMICSLPLEGTLAPSYAGYAAGFVARWFLSWLCRPLAPQLAPLPFGSATSSLVGSVARWLRCLLAPIYVLCVLPHDEKRNKEMERTHLGGRNRRLVTERGRVAVDDISAAAGVASEEDAWCQLSNKLRARVCTSLLKRSR</sequence>
<reference evidence="1" key="1">
    <citation type="submission" date="2020-09" db="EMBL/GenBank/DDBJ databases">
        <title>Genome-Enabled Discovery of Anthraquinone Biosynthesis in Senna tora.</title>
        <authorList>
            <person name="Kang S.-H."/>
            <person name="Pandey R.P."/>
            <person name="Lee C.-M."/>
            <person name="Sim J.-S."/>
            <person name="Jeong J.-T."/>
            <person name="Choi B.-S."/>
            <person name="Jung M."/>
            <person name="Ginzburg D."/>
            <person name="Zhao K."/>
            <person name="Won S.Y."/>
            <person name="Oh T.-J."/>
            <person name="Yu Y."/>
            <person name="Kim N.-H."/>
            <person name="Lee O.R."/>
            <person name="Lee T.-H."/>
            <person name="Bashyal P."/>
            <person name="Kim T.-S."/>
            <person name="Lee W.-H."/>
            <person name="Kawkins C."/>
            <person name="Kim C.-K."/>
            <person name="Kim J.S."/>
            <person name="Ahn B.O."/>
            <person name="Rhee S.Y."/>
            <person name="Sohng J.K."/>
        </authorList>
    </citation>
    <scope>NUCLEOTIDE SEQUENCE</scope>
    <source>
        <tissue evidence="1">Leaf</tissue>
    </source>
</reference>
<accession>A0A834WKU0</accession>
<protein>
    <submittedName>
        <fullName evidence="1">Uncharacterized protein</fullName>
    </submittedName>
</protein>
<dbReference type="AlphaFoldDB" id="A0A834WKU0"/>
<keyword evidence="2" id="KW-1185">Reference proteome</keyword>
<dbReference type="EMBL" id="JAAIUW010000006">
    <property type="protein sequence ID" value="KAF7826657.1"/>
    <property type="molecule type" value="Genomic_DNA"/>
</dbReference>
<dbReference type="Proteomes" id="UP000634136">
    <property type="component" value="Unassembled WGS sequence"/>
</dbReference>
<organism evidence="1 2">
    <name type="scientific">Senna tora</name>
    <dbReference type="NCBI Taxonomy" id="362788"/>
    <lineage>
        <taxon>Eukaryota</taxon>
        <taxon>Viridiplantae</taxon>
        <taxon>Streptophyta</taxon>
        <taxon>Embryophyta</taxon>
        <taxon>Tracheophyta</taxon>
        <taxon>Spermatophyta</taxon>
        <taxon>Magnoliopsida</taxon>
        <taxon>eudicotyledons</taxon>
        <taxon>Gunneridae</taxon>
        <taxon>Pentapetalae</taxon>
        <taxon>rosids</taxon>
        <taxon>fabids</taxon>
        <taxon>Fabales</taxon>
        <taxon>Fabaceae</taxon>
        <taxon>Caesalpinioideae</taxon>
        <taxon>Cassia clade</taxon>
        <taxon>Senna</taxon>
    </lineage>
</organism>
<name>A0A834WKU0_9FABA</name>
<comment type="caution">
    <text evidence="1">The sequence shown here is derived from an EMBL/GenBank/DDBJ whole genome shotgun (WGS) entry which is preliminary data.</text>
</comment>